<keyword evidence="3" id="KW-0862">Zinc</keyword>
<feature type="domain" description="MYND-type" evidence="6">
    <location>
        <begin position="438"/>
        <end position="482"/>
    </location>
</feature>
<evidence type="ECO:0000256" key="3">
    <source>
        <dbReference type="ARBA" id="ARBA00022833"/>
    </source>
</evidence>
<keyword evidence="1" id="KW-0479">Metal-binding</keyword>
<feature type="compositionally biased region" description="Polar residues" evidence="5">
    <location>
        <begin position="630"/>
        <end position="639"/>
    </location>
</feature>
<gene>
    <name evidence="7" type="ORF">Hypma_004214</name>
</gene>
<dbReference type="PROSITE" id="PS50865">
    <property type="entry name" value="ZF_MYND_2"/>
    <property type="match status" value="1"/>
</dbReference>
<dbReference type="Proteomes" id="UP000076154">
    <property type="component" value="Unassembled WGS sequence"/>
</dbReference>
<dbReference type="SUPFAM" id="SSF144232">
    <property type="entry name" value="HIT/MYND zinc finger-like"/>
    <property type="match status" value="1"/>
</dbReference>
<protein>
    <recommendedName>
        <fullName evidence="6">MYND-type domain-containing protein</fullName>
    </recommendedName>
</protein>
<accession>A0A369J0C8</accession>
<dbReference type="AlphaFoldDB" id="A0A369J0C8"/>
<dbReference type="Gene3D" id="6.10.140.2220">
    <property type="match status" value="1"/>
</dbReference>
<dbReference type="PROSITE" id="PS01360">
    <property type="entry name" value="ZF_MYND_1"/>
    <property type="match status" value="1"/>
</dbReference>
<keyword evidence="2 4" id="KW-0863">Zinc-finger</keyword>
<dbReference type="InParanoid" id="A0A369J0C8"/>
<evidence type="ECO:0000256" key="5">
    <source>
        <dbReference type="SAM" id="MobiDB-lite"/>
    </source>
</evidence>
<name>A0A369J0C8_HYPMA</name>
<comment type="caution">
    <text evidence="7">The sequence shown here is derived from an EMBL/GenBank/DDBJ whole genome shotgun (WGS) entry which is preliminary data.</text>
</comment>
<dbReference type="InterPro" id="IPR002893">
    <property type="entry name" value="Znf_MYND"/>
</dbReference>
<feature type="region of interest" description="Disordered" evidence="5">
    <location>
        <begin position="630"/>
        <end position="654"/>
    </location>
</feature>
<evidence type="ECO:0000256" key="4">
    <source>
        <dbReference type="PROSITE-ProRule" id="PRU00134"/>
    </source>
</evidence>
<dbReference type="Pfam" id="PF01753">
    <property type="entry name" value="zf-MYND"/>
    <property type="match status" value="1"/>
</dbReference>
<organism evidence="7 8">
    <name type="scientific">Hypsizygus marmoreus</name>
    <name type="common">White beech mushroom</name>
    <name type="synonym">Agaricus marmoreus</name>
    <dbReference type="NCBI Taxonomy" id="39966"/>
    <lineage>
        <taxon>Eukaryota</taxon>
        <taxon>Fungi</taxon>
        <taxon>Dikarya</taxon>
        <taxon>Basidiomycota</taxon>
        <taxon>Agaricomycotina</taxon>
        <taxon>Agaricomycetes</taxon>
        <taxon>Agaricomycetidae</taxon>
        <taxon>Agaricales</taxon>
        <taxon>Tricholomatineae</taxon>
        <taxon>Lyophyllaceae</taxon>
        <taxon>Hypsizygus</taxon>
    </lineage>
</organism>
<dbReference type="EMBL" id="LUEZ02000158">
    <property type="protein sequence ID" value="RDB15459.1"/>
    <property type="molecule type" value="Genomic_DNA"/>
</dbReference>
<reference evidence="7" key="1">
    <citation type="submission" date="2018-04" db="EMBL/GenBank/DDBJ databases">
        <title>Whole genome sequencing of Hypsizygus marmoreus.</title>
        <authorList>
            <person name="Choi I.-G."/>
            <person name="Min B."/>
            <person name="Kim J.-G."/>
            <person name="Kim S."/>
            <person name="Oh Y.-L."/>
            <person name="Kong W.-S."/>
            <person name="Park H."/>
            <person name="Jeong J."/>
            <person name="Song E.-S."/>
        </authorList>
    </citation>
    <scope>NUCLEOTIDE SEQUENCE [LARGE SCALE GENOMIC DNA]</scope>
    <source>
        <strain evidence="7">51987-8</strain>
    </source>
</reference>
<evidence type="ECO:0000256" key="1">
    <source>
        <dbReference type="ARBA" id="ARBA00022723"/>
    </source>
</evidence>
<dbReference type="OrthoDB" id="2988312at2759"/>
<dbReference type="GO" id="GO:0008270">
    <property type="term" value="F:zinc ion binding"/>
    <property type="evidence" value="ECO:0007669"/>
    <property type="project" value="UniProtKB-KW"/>
</dbReference>
<keyword evidence="8" id="KW-1185">Reference proteome</keyword>
<evidence type="ECO:0000256" key="2">
    <source>
        <dbReference type="ARBA" id="ARBA00022771"/>
    </source>
</evidence>
<evidence type="ECO:0000313" key="7">
    <source>
        <dbReference type="EMBL" id="RDB15459.1"/>
    </source>
</evidence>
<evidence type="ECO:0000313" key="8">
    <source>
        <dbReference type="Proteomes" id="UP000076154"/>
    </source>
</evidence>
<sequence>MSVFTKPVSLDDRYPGSNRAALLKTLPPISDELKVLGATAAYSVAQLQLLFEWMEADPSLAYYPQLVNVFFHHLEVPPPPNHISPHYAQRVEFAMIAMEGIDLVCWCHLDFLDSEDSLMLSKTRAAWPQLWRWMEYLYYYAGDGLDKSFNAASRPPHHKVAIMDAIQSIISILLQFPSTSVSEAIRTTPGILVMLFEMWVRQTYKARDDKLVNAVHSLSIDIQQCFASPATDISQLADLLVEGGPSLASEVLLPLQLAMYGGAAYMKCYPVVLGVYIDLAKHIPQLQNALLSKGVMHDVCYLLTFLTSVTLEEGKQQASAASCVEYIRQLSVTTDGITWLLQAIRYKFIHNMLRCAAWPLSTFEAQFLLPVAWIGAHVPYRSILHLLGKALASPSVAALEAHVPRDGQFWEKWLPIRTAINDALTVRPYSPARYSVKCHSSKCAAVDLQEDFRLCGTCRDAVYCSIACQRFDWKEGGHRYMCSAIAARPTYDGKNPYLSIRDLTFLAFVMDNEMHRWREMILKKRDAVLSTLPSSDAQPPLVVILQQCAYHYSFEVVLAESFDPNDPVAHGPLLQGNKQLFNRELPDGWVPLVQPYIKILCGRLNVVVEPNRVPTSVEWVVNDEASRWNSRQRQQITTSQHDHQPVRPHCPLPR</sequence>
<proteinExistence type="predicted"/>
<evidence type="ECO:0000259" key="6">
    <source>
        <dbReference type="PROSITE" id="PS50865"/>
    </source>
</evidence>